<dbReference type="InterPro" id="IPR045339">
    <property type="entry name" value="DUF6534"/>
</dbReference>
<dbReference type="EMBL" id="KV429043">
    <property type="protein sequence ID" value="KZT72001.1"/>
    <property type="molecule type" value="Genomic_DNA"/>
</dbReference>
<feature type="domain" description="DUF6534" evidence="2">
    <location>
        <begin position="190"/>
        <end position="275"/>
    </location>
</feature>
<keyword evidence="1" id="KW-1133">Transmembrane helix</keyword>
<dbReference type="STRING" id="1314783.A0A165SHI9"/>
<feature type="transmembrane region" description="Helical" evidence="1">
    <location>
        <begin position="58"/>
        <end position="79"/>
    </location>
</feature>
<proteinExistence type="predicted"/>
<dbReference type="AlphaFoldDB" id="A0A165SHI9"/>
<sequence length="363" mass="40028">MGAVSSKSAHAPPTNAITNSLEEIAISVNIQAITFGIATSMAYVHIRRASADPMWLRISVVVTWLFCTVSLVVMILAMYELTITGFDNPINLLTLPWQVSIALSPTFLAATIFTVRSAFLIRLWHFNARRITDRSWHMIVRSILLIFTALLTLFVMGSGILIGVRLFQTPSALTIYRIKHNFIVLFGGGILADVILAAMLCFGLHRSRSGLKRSDSVINRLIAYSLQACLFPTVVGIAALLAYSLSRNPLLYAPFYIQIGNLYLISLAATLNHRKVVQEQFRQPLELTLDALNSTAALDVEAASSQMTSVAQNEIHRPVLHEKTSSETLSSSRYSSSSICLEDPKKSKAEIQSTLSDEVIELN</sequence>
<feature type="transmembrane region" description="Helical" evidence="1">
    <location>
        <begin position="142"/>
        <end position="162"/>
    </location>
</feature>
<dbReference type="OrthoDB" id="2801343at2759"/>
<dbReference type="PANTHER" id="PTHR40465:SF1">
    <property type="entry name" value="DUF6534 DOMAIN-CONTAINING PROTEIN"/>
    <property type="match status" value="1"/>
</dbReference>
<evidence type="ECO:0000259" key="2">
    <source>
        <dbReference type="Pfam" id="PF20152"/>
    </source>
</evidence>
<gene>
    <name evidence="3" type="ORF">DAEQUDRAFT_763483</name>
</gene>
<evidence type="ECO:0000256" key="1">
    <source>
        <dbReference type="SAM" id="Phobius"/>
    </source>
</evidence>
<keyword evidence="4" id="KW-1185">Reference proteome</keyword>
<evidence type="ECO:0000313" key="4">
    <source>
        <dbReference type="Proteomes" id="UP000076727"/>
    </source>
</evidence>
<reference evidence="3 4" key="1">
    <citation type="journal article" date="2016" name="Mol. Biol. Evol.">
        <title>Comparative Genomics of Early-Diverging Mushroom-Forming Fungi Provides Insights into the Origins of Lignocellulose Decay Capabilities.</title>
        <authorList>
            <person name="Nagy L.G."/>
            <person name="Riley R."/>
            <person name="Tritt A."/>
            <person name="Adam C."/>
            <person name="Daum C."/>
            <person name="Floudas D."/>
            <person name="Sun H."/>
            <person name="Yadav J.S."/>
            <person name="Pangilinan J."/>
            <person name="Larsson K.H."/>
            <person name="Matsuura K."/>
            <person name="Barry K."/>
            <person name="Labutti K."/>
            <person name="Kuo R."/>
            <person name="Ohm R.A."/>
            <person name="Bhattacharya S.S."/>
            <person name="Shirouzu T."/>
            <person name="Yoshinaga Y."/>
            <person name="Martin F.M."/>
            <person name="Grigoriev I.V."/>
            <person name="Hibbett D.S."/>
        </authorList>
    </citation>
    <scope>NUCLEOTIDE SEQUENCE [LARGE SCALE GENOMIC DNA]</scope>
    <source>
        <strain evidence="3 4">L-15889</strain>
    </source>
</reference>
<feature type="transmembrane region" description="Helical" evidence="1">
    <location>
        <begin position="182"/>
        <end position="202"/>
    </location>
</feature>
<dbReference type="Proteomes" id="UP000076727">
    <property type="component" value="Unassembled WGS sequence"/>
</dbReference>
<keyword evidence="1" id="KW-0472">Membrane</keyword>
<protein>
    <recommendedName>
        <fullName evidence="2">DUF6534 domain-containing protein</fullName>
    </recommendedName>
</protein>
<evidence type="ECO:0000313" key="3">
    <source>
        <dbReference type="EMBL" id="KZT72001.1"/>
    </source>
</evidence>
<organism evidence="3 4">
    <name type="scientific">Daedalea quercina L-15889</name>
    <dbReference type="NCBI Taxonomy" id="1314783"/>
    <lineage>
        <taxon>Eukaryota</taxon>
        <taxon>Fungi</taxon>
        <taxon>Dikarya</taxon>
        <taxon>Basidiomycota</taxon>
        <taxon>Agaricomycotina</taxon>
        <taxon>Agaricomycetes</taxon>
        <taxon>Polyporales</taxon>
        <taxon>Fomitopsis</taxon>
    </lineage>
</organism>
<name>A0A165SHI9_9APHY</name>
<dbReference type="Pfam" id="PF20152">
    <property type="entry name" value="DUF6534"/>
    <property type="match status" value="1"/>
</dbReference>
<feature type="transmembrane region" description="Helical" evidence="1">
    <location>
        <begin position="24"/>
        <end position="46"/>
    </location>
</feature>
<feature type="transmembrane region" description="Helical" evidence="1">
    <location>
        <begin position="99"/>
        <end position="121"/>
    </location>
</feature>
<accession>A0A165SHI9</accession>
<dbReference type="PANTHER" id="PTHR40465">
    <property type="entry name" value="CHROMOSOME 1, WHOLE GENOME SHOTGUN SEQUENCE"/>
    <property type="match status" value="1"/>
</dbReference>
<feature type="transmembrane region" description="Helical" evidence="1">
    <location>
        <begin position="222"/>
        <end position="245"/>
    </location>
</feature>
<feature type="transmembrane region" description="Helical" evidence="1">
    <location>
        <begin position="251"/>
        <end position="272"/>
    </location>
</feature>
<keyword evidence="1" id="KW-0812">Transmembrane</keyword>